<evidence type="ECO:0000313" key="3">
    <source>
        <dbReference type="EMBL" id="KAF2149320.1"/>
    </source>
</evidence>
<evidence type="ECO:0000256" key="2">
    <source>
        <dbReference type="SAM" id="Phobius"/>
    </source>
</evidence>
<dbReference type="GO" id="GO:0006654">
    <property type="term" value="P:phosphatidic acid biosynthetic process"/>
    <property type="evidence" value="ECO:0007669"/>
    <property type="project" value="TreeGrafter"/>
</dbReference>
<keyword evidence="2" id="KW-1133">Transmembrane helix</keyword>
<dbReference type="Pfam" id="PF01148">
    <property type="entry name" value="CTP_transf_1"/>
    <property type="match status" value="1"/>
</dbReference>
<evidence type="ECO:0000256" key="1">
    <source>
        <dbReference type="SAM" id="MobiDB-lite"/>
    </source>
</evidence>
<reference evidence="3" key="1">
    <citation type="journal article" date="2020" name="Stud. Mycol.">
        <title>101 Dothideomycetes genomes: a test case for predicting lifestyles and emergence of pathogens.</title>
        <authorList>
            <person name="Haridas S."/>
            <person name="Albert R."/>
            <person name="Binder M."/>
            <person name="Bloem J."/>
            <person name="Labutti K."/>
            <person name="Salamov A."/>
            <person name="Andreopoulos B."/>
            <person name="Baker S."/>
            <person name="Barry K."/>
            <person name="Bills G."/>
            <person name="Bluhm B."/>
            <person name="Cannon C."/>
            <person name="Castanera R."/>
            <person name="Culley D."/>
            <person name="Daum C."/>
            <person name="Ezra D."/>
            <person name="Gonzalez J."/>
            <person name="Henrissat B."/>
            <person name="Kuo A."/>
            <person name="Liang C."/>
            <person name="Lipzen A."/>
            <person name="Lutzoni F."/>
            <person name="Magnuson J."/>
            <person name="Mondo S."/>
            <person name="Nolan M."/>
            <person name="Ohm R."/>
            <person name="Pangilinan J."/>
            <person name="Park H.-J."/>
            <person name="Ramirez L."/>
            <person name="Alfaro M."/>
            <person name="Sun H."/>
            <person name="Tritt A."/>
            <person name="Yoshinaga Y."/>
            <person name="Zwiers L.-H."/>
            <person name="Turgeon B."/>
            <person name="Goodwin S."/>
            <person name="Spatafora J."/>
            <person name="Crous P."/>
            <person name="Grigoriev I."/>
        </authorList>
    </citation>
    <scope>NUCLEOTIDE SEQUENCE</scope>
    <source>
        <strain evidence="3">CBS 260.36</strain>
    </source>
</reference>
<evidence type="ECO:0000313" key="4">
    <source>
        <dbReference type="Proteomes" id="UP000799439"/>
    </source>
</evidence>
<comment type="caution">
    <text evidence="3">The sequence shown here is derived from an EMBL/GenBank/DDBJ whole genome shotgun (WGS) entry which is preliminary data.</text>
</comment>
<feature type="transmembrane region" description="Helical" evidence="2">
    <location>
        <begin position="278"/>
        <end position="299"/>
    </location>
</feature>
<dbReference type="GO" id="GO:0005789">
    <property type="term" value="C:endoplasmic reticulum membrane"/>
    <property type="evidence" value="ECO:0007669"/>
    <property type="project" value="TreeGrafter"/>
</dbReference>
<dbReference type="OrthoDB" id="5673at2759"/>
<gene>
    <name evidence="3" type="ORF">K461DRAFT_287945</name>
</gene>
<feature type="transmembrane region" description="Helical" evidence="2">
    <location>
        <begin position="180"/>
        <end position="201"/>
    </location>
</feature>
<evidence type="ECO:0008006" key="5">
    <source>
        <dbReference type="Google" id="ProtNLM"/>
    </source>
</evidence>
<dbReference type="InterPro" id="IPR037997">
    <property type="entry name" value="Dgk1-like"/>
</dbReference>
<dbReference type="PANTHER" id="PTHR31303">
    <property type="entry name" value="CTP-DEPENDENT DIACYLGLYCEROL KINASE 1"/>
    <property type="match status" value="1"/>
</dbReference>
<protein>
    <recommendedName>
        <fullName evidence="5">Phosphatidate cytidylyltransferase</fullName>
    </recommendedName>
</protein>
<organism evidence="3 4">
    <name type="scientific">Myriangium duriaei CBS 260.36</name>
    <dbReference type="NCBI Taxonomy" id="1168546"/>
    <lineage>
        <taxon>Eukaryota</taxon>
        <taxon>Fungi</taxon>
        <taxon>Dikarya</taxon>
        <taxon>Ascomycota</taxon>
        <taxon>Pezizomycotina</taxon>
        <taxon>Dothideomycetes</taxon>
        <taxon>Dothideomycetidae</taxon>
        <taxon>Myriangiales</taxon>
        <taxon>Myriangiaceae</taxon>
        <taxon>Myriangium</taxon>
    </lineage>
</organism>
<proteinExistence type="predicted"/>
<feature type="transmembrane region" description="Helical" evidence="2">
    <location>
        <begin position="371"/>
        <end position="388"/>
    </location>
</feature>
<keyword evidence="2" id="KW-0472">Membrane</keyword>
<feature type="transmembrane region" description="Helical" evidence="2">
    <location>
        <begin position="244"/>
        <end position="266"/>
    </location>
</feature>
<keyword evidence="4" id="KW-1185">Reference proteome</keyword>
<feature type="region of interest" description="Disordered" evidence="1">
    <location>
        <begin position="1"/>
        <end position="113"/>
    </location>
</feature>
<dbReference type="EMBL" id="ML996091">
    <property type="protein sequence ID" value="KAF2149320.1"/>
    <property type="molecule type" value="Genomic_DNA"/>
</dbReference>
<dbReference type="AlphaFoldDB" id="A0A9P4IX45"/>
<name>A0A9P4IX45_9PEZI</name>
<sequence length="389" mass="42680">MSASQYPIPPTPRVISPSPTPSERSGKDGYFSQSSGSRKSPEPIAEDGEHPELSRARSRSRSPGLVKKGSHRMDGMTPIPEKSTQVDGQAKPTRRKPEALNTKKSGDGLLKPSSAGGLGRDYWRALSRSPSPLGLIPIHREWRTFVHKHEIPRKALHVSIGFLTLALYCKGFQLSDIHPVLLTLLIPIFLTDVVRLNYAPFNRIYIKALGALMRESEAHDRYNGVIYYLAGVWAVMRFCSKDVAVISVLLLSFCDTAASTFGRLYGRYTPRIRKGKSLAGSIAAFIFGVASALMFYVWFGPYVPKSWNSGENSFAFDGHLTLPLKLRQQFGLSRSQATIDGNMALAVVSLWSGFVASASEAVDLFGLDDNLTIPILCGLGLGAFLNTFQ</sequence>
<keyword evidence="2" id="KW-0812">Transmembrane</keyword>
<accession>A0A9P4IX45</accession>
<feature type="transmembrane region" description="Helical" evidence="2">
    <location>
        <begin position="222"/>
        <end position="238"/>
    </location>
</feature>
<dbReference type="Proteomes" id="UP000799439">
    <property type="component" value="Unassembled WGS sequence"/>
</dbReference>
<dbReference type="GO" id="GO:0004143">
    <property type="term" value="F:ATP-dependent diacylglycerol kinase activity"/>
    <property type="evidence" value="ECO:0007669"/>
    <property type="project" value="InterPro"/>
</dbReference>
<dbReference type="PANTHER" id="PTHR31303:SF1">
    <property type="entry name" value="CTP-DEPENDENT DIACYLGLYCEROL KINASE 1"/>
    <property type="match status" value="1"/>
</dbReference>